<dbReference type="InterPro" id="IPR027417">
    <property type="entry name" value="P-loop_NTPase"/>
</dbReference>
<dbReference type="InterPro" id="IPR003018">
    <property type="entry name" value="GAF"/>
</dbReference>
<evidence type="ECO:0000313" key="8">
    <source>
        <dbReference type="EMBL" id="KFX00587.1"/>
    </source>
</evidence>
<dbReference type="RefSeq" id="WP_039325857.1">
    <property type="nucleotide sequence ID" value="NZ_JQHM01000018.1"/>
</dbReference>
<dbReference type="InterPro" id="IPR002078">
    <property type="entry name" value="Sigma_54_int"/>
</dbReference>
<dbReference type="Pfam" id="PF00158">
    <property type="entry name" value="Sigma54_activat"/>
    <property type="match status" value="1"/>
</dbReference>
<dbReference type="FunFam" id="3.40.50.300:FF:000006">
    <property type="entry name" value="DNA-binding transcriptional regulator NtrC"/>
    <property type="match status" value="1"/>
</dbReference>
<dbReference type="EMBL" id="JQHM01000018">
    <property type="protein sequence ID" value="KFX00587.1"/>
    <property type="molecule type" value="Genomic_DNA"/>
</dbReference>
<keyword evidence="5" id="KW-0804">Transcription</keyword>
<dbReference type="Proteomes" id="UP000032874">
    <property type="component" value="Unassembled WGS sequence"/>
</dbReference>
<dbReference type="InterPro" id="IPR029016">
    <property type="entry name" value="GAF-like_dom_sf"/>
</dbReference>
<dbReference type="Gene3D" id="3.30.450.40">
    <property type="match status" value="1"/>
</dbReference>
<reference evidence="8 9" key="1">
    <citation type="submission" date="2014-08" db="EMBL/GenBank/DDBJ databases">
        <title>Genome sequences of NCPPB Pectobacterium isolates.</title>
        <authorList>
            <person name="Glover R.H."/>
            <person name="Sapp M."/>
            <person name="Elphinstone J."/>
        </authorList>
    </citation>
    <scope>NUCLEOTIDE SEQUENCE [LARGE SCALE GENOMIC DNA]</scope>
    <source>
        <strain evidence="8 9">NCPPB 2795</strain>
    </source>
</reference>
<dbReference type="Pfam" id="PF02954">
    <property type="entry name" value="HTH_8"/>
    <property type="match status" value="1"/>
</dbReference>
<dbReference type="GO" id="GO:0005524">
    <property type="term" value="F:ATP binding"/>
    <property type="evidence" value="ECO:0007669"/>
    <property type="project" value="UniProtKB-KW"/>
</dbReference>
<dbReference type="InterPro" id="IPR025944">
    <property type="entry name" value="Sigma_54_int_dom_CS"/>
</dbReference>
<dbReference type="PANTHER" id="PTHR32071">
    <property type="entry name" value="TRANSCRIPTIONAL REGULATORY PROTEIN"/>
    <property type="match status" value="1"/>
</dbReference>
<evidence type="ECO:0000256" key="1">
    <source>
        <dbReference type="ARBA" id="ARBA00022741"/>
    </source>
</evidence>
<dbReference type="InterPro" id="IPR058031">
    <property type="entry name" value="AAA_lid_NorR"/>
</dbReference>
<keyword evidence="4" id="KW-0238">DNA-binding</keyword>
<dbReference type="CDD" id="cd00009">
    <property type="entry name" value="AAA"/>
    <property type="match status" value="1"/>
</dbReference>
<dbReference type="InterPro" id="IPR002197">
    <property type="entry name" value="HTH_Fis"/>
</dbReference>
<evidence type="ECO:0000256" key="3">
    <source>
        <dbReference type="ARBA" id="ARBA00023015"/>
    </source>
</evidence>
<dbReference type="InterPro" id="IPR003593">
    <property type="entry name" value="AAA+_ATPase"/>
</dbReference>
<dbReference type="Gene3D" id="1.10.10.60">
    <property type="entry name" value="Homeodomain-like"/>
    <property type="match status" value="1"/>
</dbReference>
<dbReference type="eggNOG" id="COG3284">
    <property type="taxonomic scope" value="Bacteria"/>
</dbReference>
<feature type="domain" description="Sigma-54 factor interaction" evidence="7">
    <location>
        <begin position="343"/>
        <end position="565"/>
    </location>
</feature>
<proteinExistence type="predicted"/>
<evidence type="ECO:0000313" key="9">
    <source>
        <dbReference type="Proteomes" id="UP000032874"/>
    </source>
</evidence>
<sequence>MNQHQRNHIDTVVETINRKTAPAALQPYDRLIRDSWLRCVNDYGLDPSRMQDARILTWHELREHQENLEEFRRIAHHGMERLFQQIAPAGYVVLLNNAKGITVDFLGDTNAEISLRRTGLFLGAEWSETYAGTCAVGTALATGEALIVHQGDHFDATHIPLTCTAVPLFDPQGRLHAVLDISALNSPQPKSSQHLALQIALIHASLIENAYFEHMHRGDWILKLSASYTLVNVNPDYLLAFDAGGKVVGHNHQVWRLLQGELSLPVWKQHAASPLLGLSFEQIFNADFNKLPDYLNTEGLQQRTIHLVSSRNTLFLTAQPPINRSQRRKAGEPAVLPAPLQAISGGDPALQVQLQRAMKLVDTPVNMFIHGETGCGKEFFARALHQAGNRSNQPFIAVNCAAIPPSLIESELFGAMPGSFSGAGNKPRRGLIQEANSGTLFLDEIGDMPLDMQTRLLRVLAEREVLPIGATRPIPVDIRIISASHRALERLIAEGAFREDLYYRLLGARIILPPLRERSDLDWLIDNILAGKRCVLTAKARALLHRHSWPGNLRELRNALEYACAICENACIHPSDLPEELHFSARRSAGMPPPHPAKIDERTQQQDASESPVASPEGLALIQHLREAQWNHSAAARQLGISRMTLYRRMQRLGIRSPNQTDTRC</sequence>
<dbReference type="PRINTS" id="PR01590">
    <property type="entry name" value="HTHFIS"/>
</dbReference>
<keyword evidence="3" id="KW-0805">Transcription regulation</keyword>
<dbReference type="InterPro" id="IPR009057">
    <property type="entry name" value="Homeodomain-like_sf"/>
</dbReference>
<dbReference type="AlphaFoldDB" id="A0A093RBX6"/>
<evidence type="ECO:0000256" key="6">
    <source>
        <dbReference type="SAM" id="MobiDB-lite"/>
    </source>
</evidence>
<dbReference type="SMART" id="SM00382">
    <property type="entry name" value="AAA"/>
    <property type="match status" value="1"/>
</dbReference>
<dbReference type="STRING" id="55207.KP22_19895"/>
<protein>
    <submittedName>
        <fullName evidence="8">ATPase AAA</fullName>
    </submittedName>
</protein>
<comment type="caution">
    <text evidence="8">The sequence shown here is derived from an EMBL/GenBank/DDBJ whole genome shotgun (WGS) entry which is preliminary data.</text>
</comment>
<dbReference type="GO" id="GO:0043565">
    <property type="term" value="F:sequence-specific DNA binding"/>
    <property type="evidence" value="ECO:0007669"/>
    <property type="project" value="InterPro"/>
</dbReference>
<dbReference type="Pfam" id="PF01590">
    <property type="entry name" value="GAF"/>
    <property type="match status" value="1"/>
</dbReference>
<accession>A0A093RBX6</accession>
<gene>
    <name evidence="8" type="ORF">KP22_19895</name>
</gene>
<organism evidence="8 9">
    <name type="scientific">Pectobacterium betavasculorum</name>
    <dbReference type="NCBI Taxonomy" id="55207"/>
    <lineage>
        <taxon>Bacteria</taxon>
        <taxon>Pseudomonadati</taxon>
        <taxon>Pseudomonadota</taxon>
        <taxon>Gammaproteobacteria</taxon>
        <taxon>Enterobacterales</taxon>
        <taxon>Pectobacteriaceae</taxon>
        <taxon>Pectobacterium</taxon>
    </lineage>
</organism>
<keyword evidence="2" id="KW-0067">ATP-binding</keyword>
<dbReference type="PROSITE" id="PS00688">
    <property type="entry name" value="SIGMA54_INTERACT_3"/>
    <property type="match status" value="1"/>
</dbReference>
<name>A0A093RBX6_9GAMM</name>
<evidence type="ECO:0000256" key="5">
    <source>
        <dbReference type="ARBA" id="ARBA00023163"/>
    </source>
</evidence>
<keyword evidence="1" id="KW-0547">Nucleotide-binding</keyword>
<dbReference type="SUPFAM" id="SSF52540">
    <property type="entry name" value="P-loop containing nucleoside triphosphate hydrolases"/>
    <property type="match status" value="1"/>
</dbReference>
<evidence type="ECO:0000259" key="7">
    <source>
        <dbReference type="PROSITE" id="PS50045"/>
    </source>
</evidence>
<dbReference type="Gene3D" id="3.40.50.300">
    <property type="entry name" value="P-loop containing nucleotide triphosphate hydrolases"/>
    <property type="match status" value="1"/>
</dbReference>
<evidence type="ECO:0000256" key="4">
    <source>
        <dbReference type="ARBA" id="ARBA00023125"/>
    </source>
</evidence>
<dbReference type="PANTHER" id="PTHR32071:SF77">
    <property type="entry name" value="TRANSCRIPTIONAL REGULATORY PROTEIN"/>
    <property type="match status" value="1"/>
</dbReference>
<dbReference type="SUPFAM" id="SSF46689">
    <property type="entry name" value="Homeodomain-like"/>
    <property type="match status" value="1"/>
</dbReference>
<dbReference type="GO" id="GO:0006355">
    <property type="term" value="P:regulation of DNA-templated transcription"/>
    <property type="evidence" value="ECO:0007669"/>
    <property type="project" value="InterPro"/>
</dbReference>
<dbReference type="SUPFAM" id="SSF55781">
    <property type="entry name" value="GAF domain-like"/>
    <property type="match status" value="1"/>
</dbReference>
<feature type="region of interest" description="Disordered" evidence="6">
    <location>
        <begin position="586"/>
        <end position="616"/>
    </location>
</feature>
<dbReference type="PROSITE" id="PS50045">
    <property type="entry name" value="SIGMA54_INTERACT_4"/>
    <property type="match status" value="1"/>
</dbReference>
<dbReference type="Pfam" id="PF25601">
    <property type="entry name" value="AAA_lid_14"/>
    <property type="match status" value="1"/>
</dbReference>
<dbReference type="Gene3D" id="1.10.8.60">
    <property type="match status" value="1"/>
</dbReference>
<evidence type="ECO:0000256" key="2">
    <source>
        <dbReference type="ARBA" id="ARBA00022840"/>
    </source>
</evidence>